<dbReference type="Proteomes" id="UP000295198">
    <property type="component" value="Unassembled WGS sequence"/>
</dbReference>
<dbReference type="RefSeq" id="WP_134719478.1">
    <property type="nucleotide sequence ID" value="NZ_SDKM01000028.1"/>
</dbReference>
<evidence type="ECO:0000256" key="2">
    <source>
        <dbReference type="ARBA" id="ARBA00023125"/>
    </source>
</evidence>
<comment type="caution">
    <text evidence="5">The sequence shown here is derived from an EMBL/GenBank/DDBJ whole genome shotgun (WGS) entry which is preliminary data.</text>
</comment>
<evidence type="ECO:0000313" key="5">
    <source>
        <dbReference type="EMBL" id="RYP83936.1"/>
    </source>
</evidence>
<dbReference type="InterPro" id="IPR036390">
    <property type="entry name" value="WH_DNA-bd_sf"/>
</dbReference>
<evidence type="ECO:0000313" key="6">
    <source>
        <dbReference type="Proteomes" id="UP000295198"/>
    </source>
</evidence>
<accession>A0A4Q4Z9S4</accession>
<name>A0A4Q4Z9S4_9ACTN</name>
<keyword evidence="3" id="KW-0804">Transcription</keyword>
<evidence type="ECO:0000256" key="3">
    <source>
        <dbReference type="ARBA" id="ARBA00023163"/>
    </source>
</evidence>
<dbReference type="Pfam" id="PF01638">
    <property type="entry name" value="HxlR"/>
    <property type="match status" value="1"/>
</dbReference>
<dbReference type="PROSITE" id="PS51118">
    <property type="entry name" value="HTH_HXLR"/>
    <property type="match status" value="1"/>
</dbReference>
<dbReference type="AlphaFoldDB" id="A0A4Q4Z9S4"/>
<gene>
    <name evidence="5" type="ORF">EKO23_17825</name>
</gene>
<proteinExistence type="predicted"/>
<feature type="domain" description="HTH hxlR-type" evidence="4">
    <location>
        <begin position="6"/>
        <end position="105"/>
    </location>
</feature>
<dbReference type="PANTHER" id="PTHR33204:SF37">
    <property type="entry name" value="HTH-TYPE TRANSCRIPTIONAL REGULATOR YODB"/>
    <property type="match status" value="1"/>
</dbReference>
<dbReference type="SUPFAM" id="SSF46785">
    <property type="entry name" value="Winged helix' DNA-binding domain"/>
    <property type="match status" value="1"/>
</dbReference>
<dbReference type="InterPro" id="IPR002577">
    <property type="entry name" value="HTH_HxlR"/>
</dbReference>
<dbReference type="GO" id="GO:0003677">
    <property type="term" value="F:DNA binding"/>
    <property type="evidence" value="ECO:0007669"/>
    <property type="project" value="UniProtKB-KW"/>
</dbReference>
<dbReference type="EMBL" id="SDKM01000028">
    <property type="protein sequence ID" value="RYP83936.1"/>
    <property type="molecule type" value="Genomic_DNA"/>
</dbReference>
<evidence type="ECO:0000256" key="1">
    <source>
        <dbReference type="ARBA" id="ARBA00023015"/>
    </source>
</evidence>
<sequence length="109" mass="11853">MPDGDCTGIARVMGLLGRAWAGAVLWAMHGGAERYAAIREAVPGVSDAVLAARLKELCERGLVERLVEPGPPVRVRYRLTPAGRDTRRLLGELHRYAQRHPDVTATRAG</sequence>
<reference evidence="5 6" key="1">
    <citation type="submission" date="2019-01" db="EMBL/GenBank/DDBJ databases">
        <title>Nocardioides guangzhouensis sp. nov., an actinobacterium isolated from soil.</title>
        <authorList>
            <person name="Fu Y."/>
            <person name="Cai Y."/>
            <person name="Lin Z."/>
            <person name="Chen P."/>
        </authorList>
    </citation>
    <scope>NUCLEOTIDE SEQUENCE [LARGE SCALE GENOMIC DNA]</scope>
    <source>
        <strain evidence="5 6">130</strain>
    </source>
</reference>
<dbReference type="PANTHER" id="PTHR33204">
    <property type="entry name" value="TRANSCRIPTIONAL REGULATOR, MARR FAMILY"/>
    <property type="match status" value="1"/>
</dbReference>
<dbReference type="InterPro" id="IPR036388">
    <property type="entry name" value="WH-like_DNA-bd_sf"/>
</dbReference>
<dbReference type="Gene3D" id="1.10.10.10">
    <property type="entry name" value="Winged helix-like DNA-binding domain superfamily/Winged helix DNA-binding domain"/>
    <property type="match status" value="1"/>
</dbReference>
<keyword evidence="2" id="KW-0238">DNA-binding</keyword>
<protein>
    <submittedName>
        <fullName evidence="5">Transcriptional regulator</fullName>
    </submittedName>
</protein>
<keyword evidence="6" id="KW-1185">Reference proteome</keyword>
<organism evidence="5 6">
    <name type="scientific">Nocardioides guangzhouensis</name>
    <dbReference type="NCBI Taxonomy" id="2497878"/>
    <lineage>
        <taxon>Bacteria</taxon>
        <taxon>Bacillati</taxon>
        <taxon>Actinomycetota</taxon>
        <taxon>Actinomycetes</taxon>
        <taxon>Propionibacteriales</taxon>
        <taxon>Nocardioidaceae</taxon>
        <taxon>Nocardioides</taxon>
    </lineage>
</organism>
<keyword evidence="1" id="KW-0805">Transcription regulation</keyword>
<dbReference type="OrthoDB" id="9800966at2"/>
<evidence type="ECO:0000259" key="4">
    <source>
        <dbReference type="PROSITE" id="PS51118"/>
    </source>
</evidence>